<keyword evidence="10" id="KW-1015">Disulfide bond</keyword>
<evidence type="ECO:0000259" key="18">
    <source>
        <dbReference type="PROSITE" id="PS50835"/>
    </source>
</evidence>
<feature type="domain" description="TIR" evidence="17">
    <location>
        <begin position="377"/>
        <end position="525"/>
    </location>
</feature>
<evidence type="ECO:0000313" key="19">
    <source>
        <dbReference type="Proteomes" id="UP001652642"/>
    </source>
</evidence>
<dbReference type="InParanoid" id="A0A6J0VAU2"/>
<evidence type="ECO:0000256" key="4">
    <source>
        <dbReference type="ARBA" id="ARBA00022729"/>
    </source>
</evidence>
<keyword evidence="6" id="KW-0378">Hydrolase</keyword>
<dbReference type="KEGG" id="pvt:110090155"/>
<dbReference type="PRINTS" id="PR01536">
    <property type="entry name" value="INTRLKN1R12F"/>
</dbReference>
<evidence type="ECO:0000256" key="10">
    <source>
        <dbReference type="ARBA" id="ARBA00023157"/>
    </source>
</evidence>
<name>A0A6J0VAU2_9SAUR</name>
<evidence type="ECO:0000256" key="15">
    <source>
        <dbReference type="SAM" id="Phobius"/>
    </source>
</evidence>
<dbReference type="SUPFAM" id="SSF48726">
    <property type="entry name" value="Immunoglobulin"/>
    <property type="match status" value="3"/>
</dbReference>
<dbReference type="PROSITE" id="PS50835">
    <property type="entry name" value="IG_LIKE"/>
    <property type="match status" value="3"/>
</dbReference>
<dbReference type="GO" id="GO:0004909">
    <property type="term" value="F:interleukin-1, type I, activating receptor activity"/>
    <property type="evidence" value="ECO:0007669"/>
    <property type="project" value="InterPro"/>
</dbReference>
<evidence type="ECO:0000256" key="8">
    <source>
        <dbReference type="ARBA" id="ARBA00023027"/>
    </source>
</evidence>
<keyword evidence="11" id="KW-0675">Receptor</keyword>
<dbReference type="GO" id="GO:0050727">
    <property type="term" value="P:regulation of inflammatory response"/>
    <property type="evidence" value="ECO:0007669"/>
    <property type="project" value="TreeGrafter"/>
</dbReference>
<keyword evidence="5" id="KW-0677">Repeat</keyword>
<accession>A0A6J0VAU2</accession>
<dbReference type="Pfam" id="PF01582">
    <property type="entry name" value="TIR"/>
    <property type="match status" value="1"/>
</dbReference>
<feature type="signal peptide" evidence="16">
    <location>
        <begin position="1"/>
        <end position="22"/>
    </location>
</feature>
<dbReference type="InterPro" id="IPR036179">
    <property type="entry name" value="Ig-like_dom_sf"/>
</dbReference>
<dbReference type="GO" id="GO:0016020">
    <property type="term" value="C:membrane"/>
    <property type="evidence" value="ECO:0007669"/>
    <property type="project" value="UniProtKB-SubCell"/>
</dbReference>
<dbReference type="PANTHER" id="PTHR11890">
    <property type="entry name" value="INTERLEUKIN-1 RECEPTOR FAMILY MEMBER"/>
    <property type="match status" value="1"/>
</dbReference>
<gene>
    <name evidence="20" type="primary">LOC110090155</name>
</gene>
<dbReference type="AlphaFoldDB" id="A0A6J0VAU2"/>
<dbReference type="PRINTS" id="PR01538">
    <property type="entry name" value="INTRLEUKN1R1"/>
</dbReference>
<dbReference type="InterPro" id="IPR004074">
    <property type="entry name" value="IL-1_rcpt_I/II-typ"/>
</dbReference>
<feature type="transmembrane region" description="Helical" evidence="15">
    <location>
        <begin position="333"/>
        <end position="353"/>
    </location>
</feature>
<evidence type="ECO:0000313" key="20">
    <source>
        <dbReference type="RefSeq" id="XP_020669368.2"/>
    </source>
</evidence>
<organism evidence="19 20">
    <name type="scientific">Pogona vitticeps</name>
    <name type="common">central bearded dragon</name>
    <dbReference type="NCBI Taxonomy" id="103695"/>
    <lineage>
        <taxon>Eukaryota</taxon>
        <taxon>Metazoa</taxon>
        <taxon>Chordata</taxon>
        <taxon>Craniata</taxon>
        <taxon>Vertebrata</taxon>
        <taxon>Euteleostomi</taxon>
        <taxon>Lepidosauria</taxon>
        <taxon>Squamata</taxon>
        <taxon>Bifurcata</taxon>
        <taxon>Unidentata</taxon>
        <taxon>Episquamata</taxon>
        <taxon>Toxicofera</taxon>
        <taxon>Iguania</taxon>
        <taxon>Acrodonta</taxon>
        <taxon>Agamidae</taxon>
        <taxon>Amphibolurinae</taxon>
        <taxon>Pogona</taxon>
    </lineage>
</organism>
<dbReference type="Proteomes" id="UP001652642">
    <property type="component" value="Chromosome 3"/>
</dbReference>
<dbReference type="SUPFAM" id="SSF52200">
    <property type="entry name" value="Toll/Interleukin receptor TIR domain"/>
    <property type="match status" value="1"/>
</dbReference>
<dbReference type="InterPro" id="IPR000157">
    <property type="entry name" value="TIR_dom"/>
</dbReference>
<protein>
    <submittedName>
        <fullName evidence="20">Interleukin-1 receptor-like 2 isoform X1</fullName>
    </submittedName>
</protein>
<dbReference type="SMART" id="SM00255">
    <property type="entry name" value="TIR"/>
    <property type="match status" value="1"/>
</dbReference>
<dbReference type="OrthoDB" id="6132459at2759"/>
<dbReference type="Gene3D" id="3.40.50.10140">
    <property type="entry name" value="Toll/interleukin-1 receptor homology (TIR) domain"/>
    <property type="match status" value="1"/>
</dbReference>
<evidence type="ECO:0000256" key="12">
    <source>
        <dbReference type="ARBA" id="ARBA00023180"/>
    </source>
</evidence>
<comment type="similarity">
    <text evidence="2">Belongs to the interleukin-1 receptor family.</text>
</comment>
<evidence type="ECO:0000256" key="2">
    <source>
        <dbReference type="ARBA" id="ARBA00009752"/>
    </source>
</evidence>
<dbReference type="InterPro" id="IPR003599">
    <property type="entry name" value="Ig_sub"/>
</dbReference>
<dbReference type="GO" id="GO:0006954">
    <property type="term" value="P:inflammatory response"/>
    <property type="evidence" value="ECO:0007669"/>
    <property type="project" value="UniProtKB-KW"/>
</dbReference>
<dbReference type="PROSITE" id="PS50104">
    <property type="entry name" value="TIR"/>
    <property type="match status" value="1"/>
</dbReference>
<evidence type="ECO:0000256" key="6">
    <source>
        <dbReference type="ARBA" id="ARBA00022801"/>
    </source>
</evidence>
<keyword evidence="9 15" id="KW-0472">Membrane</keyword>
<evidence type="ECO:0000256" key="11">
    <source>
        <dbReference type="ARBA" id="ARBA00023170"/>
    </source>
</evidence>
<evidence type="ECO:0000256" key="14">
    <source>
        <dbReference type="ARBA" id="ARBA00023319"/>
    </source>
</evidence>
<dbReference type="PRINTS" id="PR01537">
    <property type="entry name" value="INTRLKN1R1F"/>
</dbReference>
<sequence length="551" mass="63036">MKSTLAVTCTVMISFFAMLKSADKCTIQEEYQKKVEEGEPLGIDCGFYGTPYLQHANYSIHWYINGSEMAISKQNSSRIRQRDGMLCFFPALYQDSGSYECIARYRNSTRCYKSIVQIEVLSSSGALCFNEKLSHTQKLPVSTNAKLVCYYLDDLGEVDDLSIYWYKDCKLLVGQRFEFFGEELIIKNVREDDKGKYQCKGSYSYLGHKYNFSRSILVTVTGNEWKRTEILHPRNITIEAELGSNVFTECNVSSFRNTFISISWRVNNTLVDNLFKGRIQEGIQKDYLVDGAQLSVVSLNITKLEREDYNQFFVCHAGTVAAYITIQPPTKNLTGLAALVLLIIIPILICLLLKIEIVLWYRKMCLPFCHKKVSDGKIYDAYVLYPKSDTQNHFALKVLPEVLEKQCGYNLFILGRDDLPGKAVVSVVDETVQQSRRLIIILVPGLEPCPEEAPEQHIAMYHALVPVGMKVILIEMGKIKDYSNMPESIRYIKQKQGAIRWKGDLTERSSYSAHNKFWKKVRYLMPPERRISPALSVRLSSLNTCERTETS</sequence>
<dbReference type="SMART" id="SM00409">
    <property type="entry name" value="IG"/>
    <property type="match status" value="3"/>
</dbReference>
<evidence type="ECO:0000256" key="16">
    <source>
        <dbReference type="SAM" id="SignalP"/>
    </source>
</evidence>
<dbReference type="GeneID" id="110090155"/>
<dbReference type="InterPro" id="IPR015621">
    <property type="entry name" value="IL-1_rcpt_fam"/>
</dbReference>
<proteinExistence type="inferred from homology"/>
<dbReference type="InterPro" id="IPR035897">
    <property type="entry name" value="Toll_tir_struct_dom_sf"/>
</dbReference>
<dbReference type="Gene3D" id="2.60.40.10">
    <property type="entry name" value="Immunoglobulins"/>
    <property type="match status" value="3"/>
</dbReference>
<dbReference type="Pfam" id="PF18452">
    <property type="entry name" value="Ig_6"/>
    <property type="match status" value="1"/>
</dbReference>
<dbReference type="InterPro" id="IPR041416">
    <property type="entry name" value="IL-1RAcP-like_ig"/>
</dbReference>
<keyword evidence="4 16" id="KW-0732">Signal</keyword>
<evidence type="ECO:0000256" key="5">
    <source>
        <dbReference type="ARBA" id="ARBA00022737"/>
    </source>
</evidence>
<keyword evidence="12" id="KW-0325">Glycoprotein</keyword>
<comment type="subcellular location">
    <subcellularLocation>
        <location evidence="1">Membrane</location>
        <topology evidence="1">Single-pass type I membrane protein</topology>
    </subcellularLocation>
</comment>
<keyword evidence="14" id="KW-0393">Immunoglobulin domain</keyword>
<keyword evidence="13" id="KW-0395">Inflammatory response</keyword>
<evidence type="ECO:0000256" key="7">
    <source>
        <dbReference type="ARBA" id="ARBA00022989"/>
    </source>
</evidence>
<feature type="domain" description="Ig-like" evidence="18">
    <location>
        <begin position="147"/>
        <end position="219"/>
    </location>
</feature>
<feature type="domain" description="Ig-like" evidence="18">
    <location>
        <begin position="233"/>
        <end position="325"/>
    </location>
</feature>
<keyword evidence="8" id="KW-0520">NAD</keyword>
<dbReference type="PANTHER" id="PTHR11890:SF26">
    <property type="entry name" value="INTERLEUKIN-1 RECEPTOR TYPE 1"/>
    <property type="match status" value="1"/>
</dbReference>
<dbReference type="GO" id="GO:0016787">
    <property type="term" value="F:hydrolase activity"/>
    <property type="evidence" value="ECO:0007669"/>
    <property type="project" value="UniProtKB-KW"/>
</dbReference>
<dbReference type="InterPro" id="IPR013783">
    <property type="entry name" value="Ig-like_fold"/>
</dbReference>
<evidence type="ECO:0000256" key="3">
    <source>
        <dbReference type="ARBA" id="ARBA00022692"/>
    </source>
</evidence>
<reference evidence="20" key="1">
    <citation type="submission" date="2025-08" db="UniProtKB">
        <authorList>
            <consortium name="RefSeq"/>
        </authorList>
    </citation>
    <scope>IDENTIFICATION</scope>
</reference>
<keyword evidence="7 15" id="KW-1133">Transmembrane helix</keyword>
<feature type="domain" description="Ig-like" evidence="18">
    <location>
        <begin position="23"/>
        <end position="117"/>
    </location>
</feature>
<evidence type="ECO:0000256" key="13">
    <source>
        <dbReference type="ARBA" id="ARBA00023198"/>
    </source>
</evidence>
<evidence type="ECO:0000259" key="17">
    <source>
        <dbReference type="PROSITE" id="PS50104"/>
    </source>
</evidence>
<feature type="chain" id="PRO_5046651814" evidence="16">
    <location>
        <begin position="23"/>
        <end position="551"/>
    </location>
</feature>
<evidence type="ECO:0000256" key="1">
    <source>
        <dbReference type="ARBA" id="ARBA00004479"/>
    </source>
</evidence>
<keyword evidence="3 15" id="KW-0812">Transmembrane</keyword>
<dbReference type="InterPro" id="IPR007110">
    <property type="entry name" value="Ig-like_dom"/>
</dbReference>
<dbReference type="InterPro" id="IPR004076">
    <property type="entry name" value="IL-1_rcpt_I-typ"/>
</dbReference>
<keyword evidence="19" id="KW-1185">Reference proteome</keyword>
<dbReference type="RefSeq" id="XP_020669368.2">
    <property type="nucleotide sequence ID" value="XM_020813709.2"/>
</dbReference>
<evidence type="ECO:0000256" key="9">
    <source>
        <dbReference type="ARBA" id="ARBA00023136"/>
    </source>
</evidence>